<organism evidence="1 2">
    <name type="scientific">Candidatus Enterousia avistercoris</name>
    <dbReference type="NCBI Taxonomy" id="2840788"/>
    <lineage>
        <taxon>Bacteria</taxon>
        <taxon>Pseudomonadati</taxon>
        <taxon>Pseudomonadota</taxon>
        <taxon>Alphaproteobacteria</taxon>
        <taxon>Candidatus Enterousia</taxon>
    </lineage>
</organism>
<reference evidence="1" key="1">
    <citation type="submission" date="2020-10" db="EMBL/GenBank/DDBJ databases">
        <authorList>
            <person name="Gilroy R."/>
        </authorList>
    </citation>
    <scope>NUCLEOTIDE SEQUENCE</scope>
    <source>
        <strain evidence="1">8207</strain>
    </source>
</reference>
<proteinExistence type="predicted"/>
<evidence type="ECO:0000313" key="2">
    <source>
        <dbReference type="Proteomes" id="UP000823630"/>
    </source>
</evidence>
<reference evidence="1" key="2">
    <citation type="journal article" date="2021" name="PeerJ">
        <title>Extensive microbial diversity within the chicken gut microbiome revealed by metagenomics and culture.</title>
        <authorList>
            <person name="Gilroy R."/>
            <person name="Ravi A."/>
            <person name="Getino M."/>
            <person name="Pursley I."/>
            <person name="Horton D.L."/>
            <person name="Alikhan N.F."/>
            <person name="Baker D."/>
            <person name="Gharbi K."/>
            <person name="Hall N."/>
            <person name="Watson M."/>
            <person name="Adriaenssens E.M."/>
            <person name="Foster-Nyarko E."/>
            <person name="Jarju S."/>
            <person name="Secka A."/>
            <person name="Antonio M."/>
            <person name="Oren A."/>
            <person name="Chaudhuri R.R."/>
            <person name="La Ragione R."/>
            <person name="Hildebrand F."/>
            <person name="Pallen M.J."/>
        </authorList>
    </citation>
    <scope>NUCLEOTIDE SEQUENCE</scope>
    <source>
        <strain evidence="1">8207</strain>
    </source>
</reference>
<dbReference type="EMBL" id="JADINC010000056">
    <property type="protein sequence ID" value="MBO8425527.1"/>
    <property type="molecule type" value="Genomic_DNA"/>
</dbReference>
<accession>A0A9D9GUW9</accession>
<protein>
    <submittedName>
        <fullName evidence="1">Uncharacterized protein</fullName>
    </submittedName>
</protein>
<dbReference type="AlphaFoldDB" id="A0A9D9GUW9"/>
<comment type="caution">
    <text evidence="1">The sequence shown here is derived from an EMBL/GenBank/DDBJ whole genome shotgun (WGS) entry which is preliminary data.</text>
</comment>
<name>A0A9D9GUW9_9PROT</name>
<gene>
    <name evidence="1" type="ORF">IAC69_03560</name>
</gene>
<dbReference type="Proteomes" id="UP000823630">
    <property type="component" value="Unassembled WGS sequence"/>
</dbReference>
<sequence>MNKHLVKFLTWYIVPKKLRHSIKNRLLKFKLRSVIDAPFCLIKILLSKKSRSRTALIELNPYHIECLYSMYYYALKIDKSISVFTTNENIRLNLFPKSVKVFRIYPWVIKVLDKLRYFNKCRSVIIGSYFVWLQQKTADTYLTNFIKTGKPVLAIDHAPEQHNNSRPVYKNVHLCVLAEFLSKKYNLPAVYTLVFPESAAPECDTNKFLSVGVIGDQSRRDMDLYLDWLNQNPNAFSYIISALIYPKYKTILNRLVNVQIYEKASFKTLFECCHKSAFIPFLIHNESLGYYEKAISGNLNLALAFQIIPVVDSRLAKLYGLDSEAAVIYNGKSDCEKALQCALQMSYTEICKKRDVLKNMYETLVQQTEQTIKNILLNTSDS</sequence>
<evidence type="ECO:0000313" key="1">
    <source>
        <dbReference type="EMBL" id="MBO8425527.1"/>
    </source>
</evidence>